<dbReference type="EMBL" id="JAVRHL010000001">
    <property type="protein sequence ID" value="MDT0681695.1"/>
    <property type="molecule type" value="Genomic_DNA"/>
</dbReference>
<dbReference type="Proteomes" id="UP001265259">
    <property type="component" value="Unassembled WGS sequence"/>
</dbReference>
<dbReference type="InterPro" id="IPR010626">
    <property type="entry name" value="DUF1217"/>
</dbReference>
<accession>A0ABU3DDA3</accession>
<evidence type="ECO:0000313" key="2">
    <source>
        <dbReference type="Proteomes" id="UP001265259"/>
    </source>
</evidence>
<protein>
    <submittedName>
        <fullName evidence="1">DUF1217 domain-containing protein</fullName>
    </submittedName>
</protein>
<keyword evidence="2" id="KW-1185">Reference proteome</keyword>
<organism evidence="1 2">
    <name type="scientific">Tropicimonas omnivorans</name>
    <dbReference type="NCBI Taxonomy" id="3075590"/>
    <lineage>
        <taxon>Bacteria</taxon>
        <taxon>Pseudomonadati</taxon>
        <taxon>Pseudomonadota</taxon>
        <taxon>Alphaproteobacteria</taxon>
        <taxon>Rhodobacterales</taxon>
        <taxon>Roseobacteraceae</taxon>
        <taxon>Tropicimonas</taxon>
    </lineage>
</organism>
<evidence type="ECO:0000313" key="1">
    <source>
        <dbReference type="EMBL" id="MDT0681695.1"/>
    </source>
</evidence>
<gene>
    <name evidence="1" type="ORF">RM543_03280</name>
</gene>
<name>A0ABU3DDA3_9RHOB</name>
<dbReference type="InterPro" id="IPR023157">
    <property type="entry name" value="AGR-C-984p-like_sf"/>
</dbReference>
<dbReference type="SUPFAM" id="SSF158837">
    <property type="entry name" value="AGR C 984p-like"/>
    <property type="match status" value="1"/>
</dbReference>
<dbReference type="Pfam" id="PF06748">
    <property type="entry name" value="DUF1217"/>
    <property type="match status" value="1"/>
</dbReference>
<reference evidence="1 2" key="1">
    <citation type="submission" date="2023-09" db="EMBL/GenBank/DDBJ databases">
        <authorList>
            <person name="Rey-Velasco X."/>
        </authorList>
    </citation>
    <scope>NUCLEOTIDE SEQUENCE [LARGE SCALE GENOMIC DNA]</scope>
    <source>
        <strain evidence="1 2">F158</strain>
    </source>
</reference>
<comment type="caution">
    <text evidence="1">The sequence shown here is derived from an EMBL/GenBank/DDBJ whole genome shotgun (WGS) entry which is preliminary data.</text>
</comment>
<sequence length="212" mass="22979">MLGVALGAFGLEDDINNRAFVERILSDGTIEPDALSNRLADKRYRKFSAAFGFGSGLPPKTIRPDFANSILKEFAVRSFEKDVGEQDANLRLALGARRELSELSNAGGSANTGWYTIMGNKPLRAVFEKAFGLPSSFGALDIDAQLDTFKDIAERRFGASSAADFAEPERMEKLIRIFLVRSDAEAFGATTGSAALTLVSQAATLQASFRQR</sequence>
<dbReference type="RefSeq" id="WP_311689855.1">
    <property type="nucleotide sequence ID" value="NZ_JAVRHL010000001.1"/>
</dbReference>
<dbReference type="Gene3D" id="1.10.3700.10">
    <property type="entry name" value="AGR C 984p-like"/>
    <property type="match status" value="1"/>
</dbReference>
<proteinExistence type="predicted"/>